<evidence type="ECO:0000313" key="3">
    <source>
        <dbReference type="Proteomes" id="UP000054166"/>
    </source>
</evidence>
<dbReference type="OrthoDB" id="3353107at2759"/>
<dbReference type="AlphaFoldDB" id="A0A0C3B0R3"/>
<feature type="region of interest" description="Disordered" evidence="1">
    <location>
        <begin position="40"/>
        <end position="59"/>
    </location>
</feature>
<keyword evidence="3" id="KW-1185">Reference proteome</keyword>
<dbReference type="InParanoid" id="A0A0C3B0R3"/>
<protein>
    <submittedName>
        <fullName evidence="2">Uncharacterized protein</fullName>
    </submittedName>
</protein>
<proteinExistence type="predicted"/>
<accession>A0A0C3B0R3</accession>
<dbReference type="Proteomes" id="UP000054166">
    <property type="component" value="Unassembled WGS sequence"/>
</dbReference>
<dbReference type="STRING" id="765440.A0A0C3B0R3"/>
<sequence>MTTIAPADDEEIEDYSSYGVDWEVNDDETMMAHLLENNPQDWEDENPFASASTPGNLSEVLCDPPNCPFTDEQLHYLDTSLAQRVDVFSRNMSVRRLVWQEALSLSQELYDSGTDTED</sequence>
<dbReference type="EMBL" id="KN833007">
    <property type="protein sequence ID" value="KIM79823.1"/>
    <property type="molecule type" value="Genomic_DNA"/>
</dbReference>
<organism evidence="2 3">
    <name type="scientific">Piloderma croceum (strain F 1598)</name>
    <dbReference type="NCBI Taxonomy" id="765440"/>
    <lineage>
        <taxon>Eukaryota</taxon>
        <taxon>Fungi</taxon>
        <taxon>Dikarya</taxon>
        <taxon>Basidiomycota</taxon>
        <taxon>Agaricomycotina</taxon>
        <taxon>Agaricomycetes</taxon>
        <taxon>Agaricomycetidae</taxon>
        <taxon>Atheliales</taxon>
        <taxon>Atheliaceae</taxon>
        <taxon>Piloderma</taxon>
    </lineage>
</organism>
<evidence type="ECO:0000256" key="1">
    <source>
        <dbReference type="SAM" id="MobiDB-lite"/>
    </source>
</evidence>
<reference evidence="3" key="2">
    <citation type="submission" date="2015-01" db="EMBL/GenBank/DDBJ databases">
        <title>Evolutionary Origins and Diversification of the Mycorrhizal Mutualists.</title>
        <authorList>
            <consortium name="DOE Joint Genome Institute"/>
            <consortium name="Mycorrhizal Genomics Consortium"/>
            <person name="Kohler A."/>
            <person name="Kuo A."/>
            <person name="Nagy L.G."/>
            <person name="Floudas D."/>
            <person name="Copeland A."/>
            <person name="Barry K.W."/>
            <person name="Cichocki N."/>
            <person name="Veneault-Fourrey C."/>
            <person name="LaButti K."/>
            <person name="Lindquist E.A."/>
            <person name="Lipzen A."/>
            <person name="Lundell T."/>
            <person name="Morin E."/>
            <person name="Murat C."/>
            <person name="Riley R."/>
            <person name="Ohm R."/>
            <person name="Sun H."/>
            <person name="Tunlid A."/>
            <person name="Henrissat B."/>
            <person name="Grigoriev I.V."/>
            <person name="Hibbett D.S."/>
            <person name="Martin F."/>
        </authorList>
    </citation>
    <scope>NUCLEOTIDE SEQUENCE [LARGE SCALE GENOMIC DNA]</scope>
    <source>
        <strain evidence="3">F 1598</strain>
    </source>
</reference>
<name>A0A0C3B0R3_PILCF</name>
<gene>
    <name evidence="2" type="ORF">PILCRDRAFT_73703</name>
</gene>
<reference evidence="2 3" key="1">
    <citation type="submission" date="2014-04" db="EMBL/GenBank/DDBJ databases">
        <authorList>
            <consortium name="DOE Joint Genome Institute"/>
            <person name="Kuo A."/>
            <person name="Tarkka M."/>
            <person name="Buscot F."/>
            <person name="Kohler A."/>
            <person name="Nagy L.G."/>
            <person name="Floudas D."/>
            <person name="Copeland A."/>
            <person name="Barry K.W."/>
            <person name="Cichocki N."/>
            <person name="Veneault-Fourrey C."/>
            <person name="LaButti K."/>
            <person name="Lindquist E.A."/>
            <person name="Lipzen A."/>
            <person name="Lundell T."/>
            <person name="Morin E."/>
            <person name="Murat C."/>
            <person name="Sun H."/>
            <person name="Tunlid A."/>
            <person name="Henrissat B."/>
            <person name="Grigoriev I.V."/>
            <person name="Hibbett D.S."/>
            <person name="Martin F."/>
            <person name="Nordberg H.P."/>
            <person name="Cantor M.N."/>
            <person name="Hua S.X."/>
        </authorList>
    </citation>
    <scope>NUCLEOTIDE SEQUENCE [LARGE SCALE GENOMIC DNA]</scope>
    <source>
        <strain evidence="2 3">F 1598</strain>
    </source>
</reference>
<dbReference type="HOGENOM" id="CLU_167728_0_0_1"/>
<evidence type="ECO:0000313" key="2">
    <source>
        <dbReference type="EMBL" id="KIM79823.1"/>
    </source>
</evidence>